<proteinExistence type="predicted"/>
<feature type="transmembrane region" description="Helical" evidence="2">
    <location>
        <begin position="136"/>
        <end position="153"/>
    </location>
</feature>
<accession>A0ABQ8UCX9</accession>
<evidence type="ECO:0000313" key="3">
    <source>
        <dbReference type="EMBL" id="KAJ4456232.1"/>
    </source>
</evidence>
<sequence length="421" mass="44833">MTRSLACPEVLEANSIKIIHEIGMMKGLAQANPYAPPLFLIIVLWLCSGVLNSLLHQLITTIGLSHPLSLVIVLPGYIGSFLYSFLPIAHTNRTGKVTVLTPSQHWRLALISLCDFTSYSFSMVGLTLAGSGYHQMIFSSLAVVTAIFSRFVFHRTLSWTQWFSAILLAVALLLASTATIQPTAQPQLRKGLLFDVVGVVLGAALNVLSEDTLTVRAVESSVFSFHVSMGNLALVGVYFLSFTFPHGRDLLLVPIRDAGSHYLLLAAVLVLLSLSYIVRSGAYYHLLIQPNGALLSGFLQAFQAVLVLLLTHVMFCDPDASPVHCLTPLKIGASAVICGCVVVFVWQSAPQQPGGGSASSGGKEDRSVSPGGAGGPAGPNNRGRDLEDEPQEVRIEGIAPGPASLTPRVVLADAAGLRVEV</sequence>
<protein>
    <recommendedName>
        <fullName evidence="5">EamA domain-containing protein</fullName>
    </recommendedName>
</protein>
<keyword evidence="2" id="KW-0812">Transmembrane</keyword>
<evidence type="ECO:0008006" key="5">
    <source>
        <dbReference type="Google" id="ProtNLM"/>
    </source>
</evidence>
<feature type="region of interest" description="Disordered" evidence="1">
    <location>
        <begin position="351"/>
        <end position="403"/>
    </location>
</feature>
<keyword evidence="2" id="KW-1133">Transmembrane helix</keyword>
<gene>
    <name evidence="3" type="ORF">PAPYR_8598</name>
</gene>
<dbReference type="EMBL" id="JAPMOS010000077">
    <property type="protein sequence ID" value="KAJ4456232.1"/>
    <property type="molecule type" value="Genomic_DNA"/>
</dbReference>
<feature type="transmembrane region" description="Helical" evidence="2">
    <location>
        <begin position="261"/>
        <end position="278"/>
    </location>
</feature>
<organism evidence="3 4">
    <name type="scientific">Paratrimastix pyriformis</name>
    <dbReference type="NCBI Taxonomy" id="342808"/>
    <lineage>
        <taxon>Eukaryota</taxon>
        <taxon>Metamonada</taxon>
        <taxon>Preaxostyla</taxon>
        <taxon>Paratrimastigidae</taxon>
        <taxon>Paratrimastix</taxon>
    </lineage>
</organism>
<feature type="transmembrane region" description="Helical" evidence="2">
    <location>
        <begin position="298"/>
        <end position="316"/>
    </location>
</feature>
<name>A0ABQ8UCX9_9EUKA</name>
<comment type="caution">
    <text evidence="3">The sequence shown here is derived from an EMBL/GenBank/DDBJ whole genome shotgun (WGS) entry which is preliminary data.</text>
</comment>
<feature type="transmembrane region" description="Helical" evidence="2">
    <location>
        <begin position="34"/>
        <end position="55"/>
    </location>
</feature>
<dbReference type="InterPro" id="IPR037185">
    <property type="entry name" value="EmrE-like"/>
</dbReference>
<evidence type="ECO:0000313" key="4">
    <source>
        <dbReference type="Proteomes" id="UP001141327"/>
    </source>
</evidence>
<dbReference type="Proteomes" id="UP001141327">
    <property type="component" value="Unassembled WGS sequence"/>
</dbReference>
<keyword evidence="2" id="KW-0472">Membrane</keyword>
<feature type="transmembrane region" description="Helical" evidence="2">
    <location>
        <begin position="328"/>
        <end position="346"/>
    </location>
</feature>
<keyword evidence="4" id="KW-1185">Reference proteome</keyword>
<feature type="transmembrane region" description="Helical" evidence="2">
    <location>
        <begin position="159"/>
        <end position="180"/>
    </location>
</feature>
<feature type="transmembrane region" description="Helical" evidence="2">
    <location>
        <begin position="192"/>
        <end position="209"/>
    </location>
</feature>
<evidence type="ECO:0000256" key="2">
    <source>
        <dbReference type="SAM" id="Phobius"/>
    </source>
</evidence>
<feature type="transmembrane region" description="Helical" evidence="2">
    <location>
        <begin position="67"/>
        <end position="86"/>
    </location>
</feature>
<reference evidence="3" key="1">
    <citation type="journal article" date="2022" name="bioRxiv">
        <title>Genomics of Preaxostyla Flagellates Illuminates Evolutionary Transitions and the Path Towards Mitochondrial Loss.</title>
        <authorList>
            <person name="Novak L.V.F."/>
            <person name="Treitli S.C."/>
            <person name="Pyrih J."/>
            <person name="Halakuc P."/>
            <person name="Pipaliya S.V."/>
            <person name="Vacek V."/>
            <person name="Brzon O."/>
            <person name="Soukal P."/>
            <person name="Eme L."/>
            <person name="Dacks J.B."/>
            <person name="Karnkowska A."/>
            <person name="Elias M."/>
            <person name="Hampl V."/>
        </authorList>
    </citation>
    <scope>NUCLEOTIDE SEQUENCE</scope>
    <source>
        <strain evidence="3">RCP-MX</strain>
    </source>
</reference>
<dbReference type="SUPFAM" id="SSF103481">
    <property type="entry name" value="Multidrug resistance efflux transporter EmrE"/>
    <property type="match status" value="1"/>
</dbReference>
<evidence type="ECO:0000256" key="1">
    <source>
        <dbReference type="SAM" id="MobiDB-lite"/>
    </source>
</evidence>
<feature type="transmembrane region" description="Helical" evidence="2">
    <location>
        <begin position="221"/>
        <end position="240"/>
    </location>
</feature>